<gene>
    <name evidence="2" type="ORF">SAMN04488053_1127</name>
</gene>
<feature type="compositionally biased region" description="Acidic residues" evidence="1">
    <location>
        <begin position="214"/>
        <end position="229"/>
    </location>
</feature>
<dbReference type="EMBL" id="FNIL01000012">
    <property type="protein sequence ID" value="SDO36678.1"/>
    <property type="molecule type" value="Genomic_DNA"/>
</dbReference>
<protein>
    <submittedName>
        <fullName evidence="2">Uncharacterized protein</fullName>
    </submittedName>
</protein>
<dbReference type="AlphaFoldDB" id="A0A1H0IYV4"/>
<accession>A0A1H0IYV4</accession>
<evidence type="ECO:0000313" key="2">
    <source>
        <dbReference type="EMBL" id="SDO36678.1"/>
    </source>
</evidence>
<keyword evidence="3" id="KW-1185">Reference proteome</keyword>
<dbReference type="PROSITE" id="PS51257">
    <property type="entry name" value="PROKAR_LIPOPROTEIN"/>
    <property type="match status" value="1"/>
</dbReference>
<evidence type="ECO:0000256" key="1">
    <source>
        <dbReference type="SAM" id="MobiDB-lite"/>
    </source>
</evidence>
<feature type="compositionally biased region" description="Polar residues" evidence="1">
    <location>
        <begin position="235"/>
        <end position="245"/>
    </location>
</feature>
<dbReference type="Proteomes" id="UP000198778">
    <property type="component" value="Unassembled WGS sequence"/>
</dbReference>
<organism evidence="2 3">
    <name type="scientific">Alkalicoccus daliensis</name>
    <dbReference type="NCBI Taxonomy" id="745820"/>
    <lineage>
        <taxon>Bacteria</taxon>
        <taxon>Bacillati</taxon>
        <taxon>Bacillota</taxon>
        <taxon>Bacilli</taxon>
        <taxon>Bacillales</taxon>
        <taxon>Bacillaceae</taxon>
        <taxon>Alkalicoccus</taxon>
    </lineage>
</organism>
<name>A0A1H0IYV4_9BACI</name>
<dbReference type="RefSeq" id="WP_175444318.1">
    <property type="nucleotide sequence ID" value="NZ_FNIL01000012.1"/>
</dbReference>
<sequence length="351" mass="41471">MLLNKRKIAFWIMMITLLLLSACGKSPEKAILGSWKAVSGNEIISSYFIINEDRFTARAGTDETPESVEYILTKMQDDNFMIEIINPDGTIEFLFEGFFENKDTIAIVSEEEAENAKLVRVDNLAAEMANDEKRKQEEEEKLQEERDKEFAIEEEKRLQEEKEEELAREEQRKHEEEKKKERAEKEEQKKIEREKEEERLQEEKEQQMAKTEENEAQDTVESEIVEEAEAEQKIASASSKNEYLQKGNNLTEKINNEAKELFEQDTQLGFYGQYYQDWDDLLNEVWGELKTNMPESEFETLKQEQIEWIQMKEQNFAERPKEPASERASGMDYLAFETKDRTYYLIENHLK</sequence>
<dbReference type="STRING" id="745820.SAMN04488053_1127"/>
<feature type="compositionally biased region" description="Basic and acidic residues" evidence="1">
    <location>
        <begin position="168"/>
        <end position="213"/>
    </location>
</feature>
<reference evidence="3" key="1">
    <citation type="submission" date="2016-10" db="EMBL/GenBank/DDBJ databases">
        <authorList>
            <person name="Varghese N."/>
            <person name="Submissions S."/>
        </authorList>
    </citation>
    <scope>NUCLEOTIDE SEQUENCE [LARGE SCALE GENOMIC DNA]</scope>
    <source>
        <strain evidence="3">CGMCC 1.10369</strain>
    </source>
</reference>
<evidence type="ECO:0000313" key="3">
    <source>
        <dbReference type="Proteomes" id="UP000198778"/>
    </source>
</evidence>
<proteinExistence type="predicted"/>
<feature type="compositionally biased region" description="Basic and acidic residues" evidence="1">
    <location>
        <begin position="130"/>
        <end position="160"/>
    </location>
</feature>
<feature type="region of interest" description="Disordered" evidence="1">
    <location>
        <begin position="130"/>
        <end position="245"/>
    </location>
</feature>